<evidence type="ECO:0000313" key="3">
    <source>
        <dbReference type="EMBL" id="MDA3767844.1"/>
    </source>
</evidence>
<evidence type="ECO:0000256" key="1">
    <source>
        <dbReference type="SAM" id="MobiDB-lite"/>
    </source>
</evidence>
<keyword evidence="2" id="KW-0812">Transmembrane</keyword>
<feature type="region of interest" description="Disordered" evidence="1">
    <location>
        <begin position="1"/>
        <end position="36"/>
    </location>
</feature>
<gene>
    <name evidence="3" type="ORF">PF586_05095</name>
</gene>
<keyword evidence="2" id="KW-1133">Transmembrane helix</keyword>
<reference evidence="3" key="1">
    <citation type="submission" date="2023-01" db="EMBL/GenBank/DDBJ databases">
        <title>Sequencing of the bacterial strains from artisanal fermented milk Matsoni.</title>
        <authorList>
            <person name="Rozman V."/>
            <person name="Accetto T."/>
            <person name="Bogovic Matijasic B."/>
        </authorList>
    </citation>
    <scope>NUCLEOTIDE SEQUENCE</scope>
    <source>
        <strain evidence="3">Lbl333</strain>
    </source>
</reference>
<sequence length="83" mass="8621">MTPSKPINNKPGKKDQTVPATPNAAAFSTGASKQTASLKQNAQAKLSQTGEANDKFRALSVLGLGVMALTALLGLAIDKKRKN</sequence>
<accession>A0AAW5YUR8</accession>
<dbReference type="RefSeq" id="WP_236158574.1">
    <property type="nucleotide sequence ID" value="NZ_BNHZ01000026.1"/>
</dbReference>
<dbReference type="AlphaFoldDB" id="A0AAW5YUR8"/>
<organism evidence="3 4">
    <name type="scientific">Lactobacillus delbrueckii</name>
    <dbReference type="NCBI Taxonomy" id="1584"/>
    <lineage>
        <taxon>Bacteria</taxon>
        <taxon>Bacillati</taxon>
        <taxon>Bacillota</taxon>
        <taxon>Bacilli</taxon>
        <taxon>Lactobacillales</taxon>
        <taxon>Lactobacillaceae</taxon>
        <taxon>Lactobacillus</taxon>
    </lineage>
</organism>
<evidence type="ECO:0000313" key="4">
    <source>
        <dbReference type="Proteomes" id="UP001210502"/>
    </source>
</evidence>
<comment type="caution">
    <text evidence="3">The sequence shown here is derived from an EMBL/GenBank/DDBJ whole genome shotgun (WGS) entry which is preliminary data.</text>
</comment>
<keyword evidence="2" id="KW-0472">Membrane</keyword>
<dbReference type="EMBL" id="JAQIEY010000011">
    <property type="protein sequence ID" value="MDA3767844.1"/>
    <property type="molecule type" value="Genomic_DNA"/>
</dbReference>
<evidence type="ECO:0008006" key="5">
    <source>
        <dbReference type="Google" id="ProtNLM"/>
    </source>
</evidence>
<protein>
    <recommendedName>
        <fullName evidence="5">Gram-positive cocci surface proteins LPxTG domain-containing protein</fullName>
    </recommendedName>
</protein>
<evidence type="ECO:0000256" key="2">
    <source>
        <dbReference type="SAM" id="Phobius"/>
    </source>
</evidence>
<name>A0AAW5YUR8_9LACO</name>
<feature type="transmembrane region" description="Helical" evidence="2">
    <location>
        <begin position="56"/>
        <end position="77"/>
    </location>
</feature>
<dbReference type="Proteomes" id="UP001210502">
    <property type="component" value="Unassembled WGS sequence"/>
</dbReference>
<proteinExistence type="predicted"/>